<proteinExistence type="inferred from homology"/>
<comment type="similarity">
    <text evidence="2">Belongs to the FAD-binding monooxygenase family.</text>
</comment>
<keyword evidence="5" id="KW-0521">NADP</keyword>
<dbReference type="Pfam" id="PF13738">
    <property type="entry name" value="Pyr_redox_3"/>
    <property type="match status" value="1"/>
</dbReference>
<evidence type="ECO:0000256" key="7">
    <source>
        <dbReference type="ARBA" id="ARBA00023033"/>
    </source>
</evidence>
<name>A0ABV5Y5H8_ARTRM</name>
<dbReference type="Gene3D" id="3.50.50.60">
    <property type="entry name" value="FAD/NAD(P)-binding domain"/>
    <property type="match status" value="2"/>
</dbReference>
<dbReference type="InterPro" id="IPR036188">
    <property type="entry name" value="FAD/NAD-bd_sf"/>
</dbReference>
<organism evidence="8 9">
    <name type="scientific">Arthrobacter ramosus</name>
    <dbReference type="NCBI Taxonomy" id="1672"/>
    <lineage>
        <taxon>Bacteria</taxon>
        <taxon>Bacillati</taxon>
        <taxon>Actinomycetota</taxon>
        <taxon>Actinomycetes</taxon>
        <taxon>Micrococcales</taxon>
        <taxon>Micrococcaceae</taxon>
        <taxon>Arthrobacter</taxon>
    </lineage>
</organism>
<dbReference type="RefSeq" id="WP_234750443.1">
    <property type="nucleotide sequence ID" value="NZ_BAAAWN010000001.1"/>
</dbReference>
<comment type="caution">
    <text evidence="8">The sequence shown here is derived from an EMBL/GenBank/DDBJ whole genome shotgun (WGS) entry which is preliminary data.</text>
</comment>
<evidence type="ECO:0000256" key="1">
    <source>
        <dbReference type="ARBA" id="ARBA00001974"/>
    </source>
</evidence>
<dbReference type="PANTHER" id="PTHR43098:SF3">
    <property type="entry name" value="L-ORNITHINE N(5)-MONOOXYGENASE-RELATED"/>
    <property type="match status" value="1"/>
</dbReference>
<gene>
    <name evidence="8" type="ORF">ACFFP1_20870</name>
</gene>
<keyword evidence="7 8" id="KW-0503">Monooxygenase</keyword>
<dbReference type="GO" id="GO:0004497">
    <property type="term" value="F:monooxygenase activity"/>
    <property type="evidence" value="ECO:0007669"/>
    <property type="project" value="UniProtKB-KW"/>
</dbReference>
<evidence type="ECO:0000256" key="6">
    <source>
        <dbReference type="ARBA" id="ARBA00023002"/>
    </source>
</evidence>
<dbReference type="EC" id="1.14.13.-" evidence="8"/>
<keyword evidence="3" id="KW-0285">Flavoprotein</keyword>
<dbReference type="PANTHER" id="PTHR43098">
    <property type="entry name" value="L-ORNITHINE N(5)-MONOOXYGENASE-RELATED"/>
    <property type="match status" value="1"/>
</dbReference>
<keyword evidence="9" id="KW-1185">Reference proteome</keyword>
<dbReference type="InterPro" id="IPR050775">
    <property type="entry name" value="FAD-binding_Monooxygenases"/>
</dbReference>
<sequence length="547" mass="60066">MTTSATTDTAVGTTSGKRHFDAIIVGAGFAGLNALHKLRDEMGLDVHVFEAAPSVGGVWHWNRYPGARTDSESWYYGFTFSEELYQEWTWSQRNVPQAELQRYFNHVADRFDFRRSIEFETVVVGAKWDDGKKLWSVTLRDGRAFTCKYLISAMGFFSEPKIPKLPGREDFAGRVLVTAEWPAEGVDLTGRRVGVVGTGASGVQLIPVIAPDVETLTVFQRTPGYTIPGQNFDISESHAQQLKESHDEIRRLVRNSVFAAAIASPGRVGHDKAEAERLKVWEAGWQGGGFKFILDTFDDMMVSQEVNDSAAEFIRSKIREIVKDPEVAEMLSPRDYPFNGKRPPVGHGYYETYNRPNVKLVNLRADPLRHFTESGLVAGDVEYRLDDVIFATGFDAITGGLLNLDVHGINGVTLGHEWSKGPHTFMGVAVSGFPNLFMISGPQSPSANLPACIDDNVDLIGRVIAKAIERGASTVEVSGDAQENWNDITSGVFASTVLATSTASTWMAGPLVPGEERHVNVYLGGANNYFDATEREVAAGLPSFTFA</sequence>
<dbReference type="Proteomes" id="UP001589702">
    <property type="component" value="Unassembled WGS sequence"/>
</dbReference>
<reference evidence="8 9" key="1">
    <citation type="submission" date="2024-09" db="EMBL/GenBank/DDBJ databases">
        <authorList>
            <person name="Sun Q."/>
            <person name="Mori K."/>
        </authorList>
    </citation>
    <scope>NUCLEOTIDE SEQUENCE [LARGE SCALE GENOMIC DNA]</scope>
    <source>
        <strain evidence="8 9">JCM 1334</strain>
    </source>
</reference>
<evidence type="ECO:0000313" key="8">
    <source>
        <dbReference type="EMBL" id="MFB9821931.1"/>
    </source>
</evidence>
<protein>
    <submittedName>
        <fullName evidence="8">Flavin-containing monooxygenase</fullName>
        <ecNumber evidence="8">1.14.13.-</ecNumber>
    </submittedName>
</protein>
<dbReference type="EMBL" id="JBHMBC010000039">
    <property type="protein sequence ID" value="MFB9821931.1"/>
    <property type="molecule type" value="Genomic_DNA"/>
</dbReference>
<evidence type="ECO:0000256" key="5">
    <source>
        <dbReference type="ARBA" id="ARBA00022857"/>
    </source>
</evidence>
<evidence type="ECO:0000256" key="3">
    <source>
        <dbReference type="ARBA" id="ARBA00022630"/>
    </source>
</evidence>
<keyword evidence="4" id="KW-0274">FAD</keyword>
<accession>A0ABV5Y5H8</accession>
<evidence type="ECO:0000256" key="4">
    <source>
        <dbReference type="ARBA" id="ARBA00022827"/>
    </source>
</evidence>
<evidence type="ECO:0000256" key="2">
    <source>
        <dbReference type="ARBA" id="ARBA00010139"/>
    </source>
</evidence>
<keyword evidence="6 8" id="KW-0560">Oxidoreductase</keyword>
<comment type="cofactor">
    <cofactor evidence="1">
        <name>FAD</name>
        <dbReference type="ChEBI" id="CHEBI:57692"/>
    </cofactor>
</comment>
<dbReference type="SUPFAM" id="SSF51905">
    <property type="entry name" value="FAD/NAD(P)-binding domain"/>
    <property type="match status" value="2"/>
</dbReference>
<evidence type="ECO:0000313" key="9">
    <source>
        <dbReference type="Proteomes" id="UP001589702"/>
    </source>
</evidence>